<feature type="transmembrane region" description="Helical" evidence="10">
    <location>
        <begin position="316"/>
        <end position="339"/>
    </location>
</feature>
<evidence type="ECO:0000256" key="4">
    <source>
        <dbReference type="ARBA" id="ARBA00022989"/>
    </source>
</evidence>
<evidence type="ECO:0000313" key="13">
    <source>
        <dbReference type="Proteomes" id="UP001162164"/>
    </source>
</evidence>
<feature type="transmembrane region" description="Helical" evidence="10">
    <location>
        <begin position="66"/>
        <end position="86"/>
    </location>
</feature>
<protein>
    <recommendedName>
        <fullName evidence="11">G-protein coupled receptors family 1 profile domain-containing protein</fullName>
    </recommendedName>
</protein>
<keyword evidence="7 9" id="KW-0675">Receptor</keyword>
<feature type="transmembrane region" description="Helical" evidence="10">
    <location>
        <begin position="145"/>
        <end position="164"/>
    </location>
</feature>
<evidence type="ECO:0000259" key="11">
    <source>
        <dbReference type="PROSITE" id="PS50262"/>
    </source>
</evidence>
<dbReference type="CDD" id="cd15001">
    <property type="entry name" value="7tmA_GPRnna14-like"/>
    <property type="match status" value="1"/>
</dbReference>
<gene>
    <name evidence="12" type="ORF">NQ317_006237</name>
</gene>
<dbReference type="PROSITE" id="PS00237">
    <property type="entry name" value="G_PROTEIN_RECEP_F1_1"/>
    <property type="match status" value="1"/>
</dbReference>
<dbReference type="PROSITE" id="PS50262">
    <property type="entry name" value="G_PROTEIN_RECEP_F1_2"/>
    <property type="match status" value="1"/>
</dbReference>
<evidence type="ECO:0000256" key="9">
    <source>
        <dbReference type="RuleBase" id="RU000688"/>
    </source>
</evidence>
<dbReference type="Gene3D" id="1.20.1070.10">
    <property type="entry name" value="Rhodopsin 7-helix transmembrane proteins"/>
    <property type="match status" value="1"/>
</dbReference>
<evidence type="ECO:0000256" key="8">
    <source>
        <dbReference type="ARBA" id="ARBA00023224"/>
    </source>
</evidence>
<comment type="similarity">
    <text evidence="2 9">Belongs to the G-protein coupled receptor 1 family.</text>
</comment>
<keyword evidence="6 10" id="KW-0472">Membrane</keyword>
<evidence type="ECO:0000256" key="5">
    <source>
        <dbReference type="ARBA" id="ARBA00023040"/>
    </source>
</evidence>
<evidence type="ECO:0000256" key="1">
    <source>
        <dbReference type="ARBA" id="ARBA00004141"/>
    </source>
</evidence>
<name>A0ABQ9K5L4_9CUCU</name>
<keyword evidence="5 9" id="KW-0297">G-protein coupled receptor</keyword>
<evidence type="ECO:0000313" key="12">
    <source>
        <dbReference type="EMBL" id="KAJ8985863.1"/>
    </source>
</evidence>
<keyword evidence="13" id="KW-1185">Reference proteome</keyword>
<dbReference type="Pfam" id="PF00001">
    <property type="entry name" value="7tm_1"/>
    <property type="match status" value="1"/>
</dbReference>
<feature type="transmembrane region" description="Helical" evidence="10">
    <location>
        <begin position="196"/>
        <end position="222"/>
    </location>
</feature>
<dbReference type="SMART" id="SM01381">
    <property type="entry name" value="7TM_GPCR_Srsx"/>
    <property type="match status" value="1"/>
</dbReference>
<evidence type="ECO:0000256" key="2">
    <source>
        <dbReference type="ARBA" id="ARBA00010663"/>
    </source>
</evidence>
<comment type="caution">
    <text evidence="12">The sequence shown here is derived from an EMBL/GenBank/DDBJ whole genome shotgun (WGS) entry which is preliminary data.</text>
</comment>
<evidence type="ECO:0000256" key="7">
    <source>
        <dbReference type="ARBA" id="ARBA00023170"/>
    </source>
</evidence>
<keyword evidence="4 10" id="KW-1133">Transmembrane helix</keyword>
<evidence type="ECO:0000256" key="10">
    <source>
        <dbReference type="SAM" id="Phobius"/>
    </source>
</evidence>
<feature type="domain" description="G-protein coupled receptors family 1 profile" evidence="11">
    <location>
        <begin position="45"/>
        <end position="336"/>
    </location>
</feature>
<dbReference type="Proteomes" id="UP001162164">
    <property type="component" value="Unassembled WGS sequence"/>
</dbReference>
<dbReference type="EMBL" id="JAPWTJ010000006">
    <property type="protein sequence ID" value="KAJ8985863.1"/>
    <property type="molecule type" value="Genomic_DNA"/>
</dbReference>
<sequence>MSNDSDYSYSYNLNNTDDPHLIFDWGELIPTLLVYGITFILGLTGNILIIVTTFKYRRMQSVTNIFLSSLASSDLLLIIFCIPVKLAKLFSYTWQMGAVVCKSVHYMQNVSTICSALTLTAISVERYYAIVHPMKAKYICTISQAQRIIIIIWTLSILLAMPTLKAQIHMPVGFNNQYRWCVKNWDNASIWRFHELYMLCLILIGPFAIMTLSYTLICYEIYKVMELRSVMTSEHALTRYYAPVPHAKCTENFITDETKEQKIKNGRDDTHMVKQVICMLVTVVALFVVCWAPLLIDNVLMAYDILPYLRMGPLKYMSSAFHLLAYFNSCINPVIYGFMSKSFRESFVLALCIKSEVKSAHRGSSYSLRYISRRGSQTRSTSIR</sequence>
<dbReference type="InterPro" id="IPR000276">
    <property type="entry name" value="GPCR_Rhodpsn"/>
</dbReference>
<evidence type="ECO:0000256" key="3">
    <source>
        <dbReference type="ARBA" id="ARBA00022692"/>
    </source>
</evidence>
<evidence type="ECO:0000256" key="6">
    <source>
        <dbReference type="ARBA" id="ARBA00023136"/>
    </source>
</evidence>
<keyword evidence="3 9" id="KW-0812">Transmembrane</keyword>
<dbReference type="InterPro" id="IPR000611">
    <property type="entry name" value="NPY_rcpt"/>
</dbReference>
<feature type="transmembrane region" description="Helical" evidence="10">
    <location>
        <begin position="32"/>
        <end position="54"/>
    </location>
</feature>
<dbReference type="PANTHER" id="PTHR24243">
    <property type="entry name" value="G-PROTEIN COUPLED RECEPTOR"/>
    <property type="match status" value="1"/>
</dbReference>
<organism evidence="12 13">
    <name type="scientific">Molorchus minor</name>
    <dbReference type="NCBI Taxonomy" id="1323400"/>
    <lineage>
        <taxon>Eukaryota</taxon>
        <taxon>Metazoa</taxon>
        <taxon>Ecdysozoa</taxon>
        <taxon>Arthropoda</taxon>
        <taxon>Hexapoda</taxon>
        <taxon>Insecta</taxon>
        <taxon>Pterygota</taxon>
        <taxon>Neoptera</taxon>
        <taxon>Endopterygota</taxon>
        <taxon>Coleoptera</taxon>
        <taxon>Polyphaga</taxon>
        <taxon>Cucujiformia</taxon>
        <taxon>Chrysomeloidea</taxon>
        <taxon>Cerambycidae</taxon>
        <taxon>Lamiinae</taxon>
        <taxon>Monochamini</taxon>
        <taxon>Molorchus</taxon>
    </lineage>
</organism>
<proteinExistence type="inferred from homology"/>
<comment type="subcellular location">
    <subcellularLocation>
        <location evidence="1">Membrane</location>
        <topology evidence="1">Multi-pass membrane protein</topology>
    </subcellularLocation>
</comment>
<dbReference type="PRINTS" id="PR01012">
    <property type="entry name" value="NRPEPTIDEYR"/>
</dbReference>
<dbReference type="PANTHER" id="PTHR24243:SF208">
    <property type="entry name" value="PYROKININ-1 RECEPTOR"/>
    <property type="match status" value="1"/>
</dbReference>
<feature type="transmembrane region" description="Helical" evidence="10">
    <location>
        <begin position="276"/>
        <end position="296"/>
    </location>
</feature>
<feature type="transmembrane region" description="Helical" evidence="10">
    <location>
        <begin position="106"/>
        <end position="124"/>
    </location>
</feature>
<reference evidence="12" key="1">
    <citation type="journal article" date="2023" name="Insect Mol. Biol.">
        <title>Genome sequencing provides insights into the evolution of gene families encoding plant cell wall-degrading enzymes in longhorned beetles.</title>
        <authorList>
            <person name="Shin N.R."/>
            <person name="Okamura Y."/>
            <person name="Kirsch R."/>
            <person name="Pauchet Y."/>
        </authorList>
    </citation>
    <scope>NUCLEOTIDE SEQUENCE</scope>
    <source>
        <strain evidence="12">MMC_N1</strain>
    </source>
</reference>
<accession>A0ABQ9K5L4</accession>
<dbReference type="PRINTS" id="PR00237">
    <property type="entry name" value="GPCRRHODOPSN"/>
</dbReference>
<dbReference type="InterPro" id="IPR017452">
    <property type="entry name" value="GPCR_Rhodpsn_7TM"/>
</dbReference>
<dbReference type="SUPFAM" id="SSF81321">
    <property type="entry name" value="Family A G protein-coupled receptor-like"/>
    <property type="match status" value="1"/>
</dbReference>
<keyword evidence="8 9" id="KW-0807">Transducer</keyword>